<dbReference type="EMBL" id="JACBZX010000001">
    <property type="protein sequence ID" value="NYG38086.1"/>
    <property type="molecule type" value="Genomic_DNA"/>
</dbReference>
<feature type="region of interest" description="Disordered" evidence="1">
    <location>
        <begin position="1"/>
        <end position="33"/>
    </location>
</feature>
<reference evidence="2 3" key="1">
    <citation type="submission" date="2020-07" db="EMBL/GenBank/DDBJ databases">
        <title>Sequencing the genomes of 1000 actinobacteria strains.</title>
        <authorList>
            <person name="Klenk H.-P."/>
        </authorList>
    </citation>
    <scope>NUCLEOTIDE SEQUENCE [LARGE SCALE GENOMIC DNA]</scope>
    <source>
        <strain evidence="2 3">DSM 24723</strain>
    </source>
</reference>
<dbReference type="Proteomes" id="UP000592181">
    <property type="component" value="Unassembled WGS sequence"/>
</dbReference>
<organism evidence="2 3">
    <name type="scientific">Janibacter alkaliphilus</name>
    <dbReference type="NCBI Taxonomy" id="1069963"/>
    <lineage>
        <taxon>Bacteria</taxon>
        <taxon>Bacillati</taxon>
        <taxon>Actinomycetota</taxon>
        <taxon>Actinomycetes</taxon>
        <taxon>Micrococcales</taxon>
        <taxon>Intrasporangiaceae</taxon>
        <taxon>Janibacter</taxon>
    </lineage>
</organism>
<dbReference type="AlphaFoldDB" id="A0A852X4X5"/>
<evidence type="ECO:0000256" key="1">
    <source>
        <dbReference type="SAM" id="MobiDB-lite"/>
    </source>
</evidence>
<dbReference type="InterPro" id="IPR015946">
    <property type="entry name" value="KH_dom-like_a/b"/>
</dbReference>
<dbReference type="InterPro" id="IPR036102">
    <property type="entry name" value="OsmC/Ohrsf"/>
</dbReference>
<protein>
    <submittedName>
        <fullName evidence="2">Putative OsmC-like protein</fullName>
    </submittedName>
</protein>
<proteinExistence type="predicted"/>
<sequence length="166" mass="17593">MSEQPTETTETQPAEASEAEATGGTGTGHRQVELTRTALGRYLATNARGGSIPLGGGDSEDFTPVELLLVAIAGCSAVDVDHITSRRAEPEAFDVVSEGVKTSTTGEGNHMSDLEVTFRLRFPEGEAGDRARGMLPRAVAQSHDRLCTVSRTVQRGEPVTMHVEDA</sequence>
<evidence type="ECO:0000313" key="3">
    <source>
        <dbReference type="Proteomes" id="UP000592181"/>
    </source>
</evidence>
<evidence type="ECO:0000313" key="2">
    <source>
        <dbReference type="EMBL" id="NYG38086.1"/>
    </source>
</evidence>
<gene>
    <name evidence="2" type="ORF">BJY28_002555</name>
</gene>
<dbReference type="Gene3D" id="3.30.300.20">
    <property type="match status" value="1"/>
</dbReference>
<feature type="compositionally biased region" description="Low complexity" evidence="1">
    <location>
        <begin position="1"/>
        <end position="22"/>
    </location>
</feature>
<dbReference type="Pfam" id="PF02566">
    <property type="entry name" value="OsmC"/>
    <property type="match status" value="1"/>
</dbReference>
<dbReference type="InterPro" id="IPR003718">
    <property type="entry name" value="OsmC/Ohr_fam"/>
</dbReference>
<dbReference type="PANTHER" id="PTHR34352">
    <property type="entry name" value="PROTEIN YHFA"/>
    <property type="match status" value="1"/>
</dbReference>
<dbReference type="SUPFAM" id="SSF82784">
    <property type="entry name" value="OsmC-like"/>
    <property type="match status" value="1"/>
</dbReference>
<comment type="caution">
    <text evidence="2">The sequence shown here is derived from an EMBL/GenBank/DDBJ whole genome shotgun (WGS) entry which is preliminary data.</text>
</comment>
<dbReference type="PANTHER" id="PTHR34352:SF1">
    <property type="entry name" value="PROTEIN YHFA"/>
    <property type="match status" value="1"/>
</dbReference>
<name>A0A852X4X5_9MICO</name>
<accession>A0A852X4X5</accession>
<dbReference type="RefSeq" id="WP_179463337.1">
    <property type="nucleotide sequence ID" value="NZ_JACBZX010000001.1"/>
</dbReference>
<keyword evidence="3" id="KW-1185">Reference proteome</keyword>